<dbReference type="InterPro" id="IPR058240">
    <property type="entry name" value="rSAM_sf"/>
</dbReference>
<dbReference type="InterPro" id="IPR013785">
    <property type="entry name" value="Aldolase_TIM"/>
</dbReference>
<accession>A0A0C2DFI5</accession>
<protein>
    <submittedName>
        <fullName evidence="1">Uncharacterized protein</fullName>
    </submittedName>
</protein>
<dbReference type="AlphaFoldDB" id="A0A0C2DFI5"/>
<comment type="caution">
    <text evidence="1">The sequence shown here is derived from an EMBL/GenBank/DDBJ whole genome shotgun (WGS) entry which is preliminary data.</text>
</comment>
<sequence>MASEEHPAELFIRFVKTFTPDSHPQILAMSGGEALLRPTLVRQLAERAREAGTRSSVLSGLFFASSARIPPSILAAIRAVDHFSVSLDVFHERQVARADVFRVLDALLGEGVDLSLHIVGRSPDDPYLEDVIGDVRRTYADTIPMLVNLTAAFGRARAWLTRKLPDRPAVIDANPCAMAAWPVVGFDGTIVACGNDDALDQRPAHLRLGHASVDDWATIRARSLESAMLRAIRLYGPKYVAATLGSGLGSGPGSGPGCSGYCDTCMSLPEDPVVAPRVAERMAKPSTSIVEAEAAKLIHRAGALGFAGRQGLGGYAHLIALGSKP</sequence>
<gene>
    <name evidence="1" type="ORF">DB30_00662</name>
</gene>
<proteinExistence type="predicted"/>
<dbReference type="EMBL" id="JMCC02000011">
    <property type="protein sequence ID" value="KIG18377.1"/>
    <property type="molecule type" value="Genomic_DNA"/>
</dbReference>
<evidence type="ECO:0000313" key="1">
    <source>
        <dbReference type="EMBL" id="KIG18377.1"/>
    </source>
</evidence>
<dbReference type="SUPFAM" id="SSF102114">
    <property type="entry name" value="Radical SAM enzymes"/>
    <property type="match status" value="1"/>
</dbReference>
<dbReference type="Gene3D" id="3.20.20.70">
    <property type="entry name" value="Aldolase class I"/>
    <property type="match status" value="1"/>
</dbReference>
<reference evidence="1 2" key="1">
    <citation type="submission" date="2014-12" db="EMBL/GenBank/DDBJ databases">
        <title>Genome assembly of Enhygromyxa salina DSM 15201.</title>
        <authorList>
            <person name="Sharma G."/>
            <person name="Subramanian S."/>
        </authorList>
    </citation>
    <scope>NUCLEOTIDE SEQUENCE [LARGE SCALE GENOMIC DNA]</scope>
    <source>
        <strain evidence="1 2">DSM 15201</strain>
    </source>
</reference>
<organism evidence="1 2">
    <name type="scientific">Enhygromyxa salina</name>
    <dbReference type="NCBI Taxonomy" id="215803"/>
    <lineage>
        <taxon>Bacteria</taxon>
        <taxon>Pseudomonadati</taxon>
        <taxon>Myxococcota</taxon>
        <taxon>Polyangia</taxon>
        <taxon>Nannocystales</taxon>
        <taxon>Nannocystaceae</taxon>
        <taxon>Enhygromyxa</taxon>
    </lineage>
</organism>
<evidence type="ECO:0000313" key="2">
    <source>
        <dbReference type="Proteomes" id="UP000031599"/>
    </source>
</evidence>
<name>A0A0C2DFI5_9BACT</name>
<dbReference type="Proteomes" id="UP000031599">
    <property type="component" value="Unassembled WGS sequence"/>
</dbReference>